<organism evidence="8 9">
    <name type="scientific">Candidatus Jettenia ecosi</name>
    <dbReference type="NCBI Taxonomy" id="2494326"/>
    <lineage>
        <taxon>Bacteria</taxon>
        <taxon>Pseudomonadati</taxon>
        <taxon>Planctomycetota</taxon>
        <taxon>Candidatus Brocadiia</taxon>
        <taxon>Candidatus Brocadiales</taxon>
        <taxon>Candidatus Brocadiaceae</taxon>
        <taxon>Candidatus Jettenia</taxon>
    </lineage>
</organism>
<gene>
    <name evidence="8" type="ORF">JETT_1139</name>
</gene>
<dbReference type="InterPro" id="IPR000014">
    <property type="entry name" value="PAS"/>
</dbReference>
<protein>
    <recommendedName>
        <fullName evidence="2">histidine kinase</fullName>
        <ecNumber evidence="2">2.7.13.3</ecNumber>
    </recommendedName>
</protein>
<dbReference type="PROSITE" id="PS50113">
    <property type="entry name" value="PAC"/>
    <property type="match status" value="1"/>
</dbReference>
<proteinExistence type="predicted"/>
<evidence type="ECO:0000256" key="3">
    <source>
        <dbReference type="ARBA" id="ARBA00022553"/>
    </source>
</evidence>
<evidence type="ECO:0000256" key="5">
    <source>
        <dbReference type="ARBA" id="ARBA00022777"/>
    </source>
</evidence>
<dbReference type="AlphaFoldDB" id="A0A533QCW7"/>
<comment type="caution">
    <text evidence="8">The sequence shown here is derived from an EMBL/GenBank/DDBJ whole genome shotgun (WGS) entry which is preliminary data.</text>
</comment>
<dbReference type="InterPro" id="IPR000700">
    <property type="entry name" value="PAS-assoc_C"/>
</dbReference>
<dbReference type="SMART" id="SM00086">
    <property type="entry name" value="PAC"/>
    <property type="match status" value="1"/>
</dbReference>
<accession>A0A533QCW7</accession>
<dbReference type="SUPFAM" id="SSF55785">
    <property type="entry name" value="PYP-like sensor domain (PAS domain)"/>
    <property type="match status" value="1"/>
</dbReference>
<evidence type="ECO:0000313" key="9">
    <source>
        <dbReference type="Proteomes" id="UP000319783"/>
    </source>
</evidence>
<dbReference type="PANTHER" id="PTHR43304:SF1">
    <property type="entry name" value="PAC DOMAIN-CONTAINING PROTEIN"/>
    <property type="match status" value="1"/>
</dbReference>
<dbReference type="EMBL" id="SULG01000017">
    <property type="protein sequence ID" value="TLD42583.1"/>
    <property type="molecule type" value="Genomic_DNA"/>
</dbReference>
<dbReference type="Pfam" id="PF08447">
    <property type="entry name" value="PAS_3"/>
    <property type="match status" value="1"/>
</dbReference>
<dbReference type="InterPro" id="IPR001610">
    <property type="entry name" value="PAC"/>
</dbReference>
<feature type="domain" description="PAS" evidence="6">
    <location>
        <begin position="38"/>
        <end position="82"/>
    </location>
</feature>
<dbReference type="Proteomes" id="UP000319783">
    <property type="component" value="Unassembled WGS sequence"/>
</dbReference>
<evidence type="ECO:0000259" key="6">
    <source>
        <dbReference type="PROSITE" id="PS50112"/>
    </source>
</evidence>
<evidence type="ECO:0000256" key="4">
    <source>
        <dbReference type="ARBA" id="ARBA00022679"/>
    </source>
</evidence>
<evidence type="ECO:0000313" key="8">
    <source>
        <dbReference type="EMBL" id="TLD42583.1"/>
    </source>
</evidence>
<comment type="catalytic activity">
    <reaction evidence="1">
        <text>ATP + protein L-histidine = ADP + protein N-phospho-L-histidine.</text>
        <dbReference type="EC" id="2.7.13.3"/>
    </reaction>
</comment>
<dbReference type="GO" id="GO:0004673">
    <property type="term" value="F:protein histidine kinase activity"/>
    <property type="evidence" value="ECO:0007669"/>
    <property type="project" value="UniProtKB-EC"/>
</dbReference>
<dbReference type="Gene3D" id="3.30.450.20">
    <property type="entry name" value="PAS domain"/>
    <property type="match status" value="1"/>
</dbReference>
<evidence type="ECO:0000259" key="7">
    <source>
        <dbReference type="PROSITE" id="PS50113"/>
    </source>
</evidence>
<keyword evidence="5" id="KW-0418">Kinase</keyword>
<dbReference type="InterPro" id="IPR013655">
    <property type="entry name" value="PAS_fold_3"/>
</dbReference>
<keyword evidence="3" id="KW-0597">Phosphoprotein</keyword>
<dbReference type="PROSITE" id="PS50112">
    <property type="entry name" value="PAS"/>
    <property type="match status" value="1"/>
</dbReference>
<keyword evidence="4" id="KW-0808">Transferase</keyword>
<sequence length="155" mass="18375">MNYFEEDHRSFYKRYEHISRYAYDCRLESNNTLVYECVTESFTHITGYTLKEVNIRGGWLSLIHPDDIHIFMKHLDNLLSGQSHISEFRIIAKNGESRWLRDFAQPIWGKEQGRVIRIYGTIHDITSQNQSDETLRDPASVYHKSLFRNASIAFR</sequence>
<reference evidence="8 9" key="1">
    <citation type="submission" date="2019-04" db="EMBL/GenBank/DDBJ databases">
        <title>Genome of a novel bacterium Candidatus Jettenia ecosi reconstructed from metagenome of an anammox bioreactor.</title>
        <authorList>
            <person name="Mardanov A.V."/>
            <person name="Beletsky A.V."/>
            <person name="Ravin N.V."/>
            <person name="Botchkova E.A."/>
            <person name="Litti Y.V."/>
            <person name="Nozhevnikova A.N."/>
        </authorList>
    </citation>
    <scope>NUCLEOTIDE SEQUENCE [LARGE SCALE GENOMIC DNA]</scope>
    <source>
        <strain evidence="8">J2</strain>
    </source>
</reference>
<dbReference type="NCBIfam" id="TIGR00229">
    <property type="entry name" value="sensory_box"/>
    <property type="match status" value="1"/>
</dbReference>
<evidence type="ECO:0000256" key="1">
    <source>
        <dbReference type="ARBA" id="ARBA00000085"/>
    </source>
</evidence>
<dbReference type="InterPro" id="IPR035965">
    <property type="entry name" value="PAS-like_dom_sf"/>
</dbReference>
<dbReference type="EC" id="2.7.13.3" evidence="2"/>
<dbReference type="PANTHER" id="PTHR43304">
    <property type="entry name" value="PHYTOCHROME-LIKE PROTEIN CPH1"/>
    <property type="match status" value="1"/>
</dbReference>
<name>A0A533QCW7_9BACT</name>
<evidence type="ECO:0000256" key="2">
    <source>
        <dbReference type="ARBA" id="ARBA00012438"/>
    </source>
</evidence>
<dbReference type="InterPro" id="IPR052162">
    <property type="entry name" value="Sensor_kinase/Photoreceptor"/>
</dbReference>
<dbReference type="CDD" id="cd00130">
    <property type="entry name" value="PAS"/>
    <property type="match status" value="1"/>
</dbReference>
<feature type="domain" description="PAC" evidence="7">
    <location>
        <begin position="84"/>
        <end position="137"/>
    </location>
</feature>